<dbReference type="AlphaFoldDB" id="K1WSD5"/>
<feature type="region of interest" description="Disordered" evidence="1">
    <location>
        <begin position="223"/>
        <end position="268"/>
    </location>
</feature>
<dbReference type="PANTHER" id="PTHR45036">
    <property type="entry name" value="METHYLTRANSFERASE LIKE 7B"/>
    <property type="match status" value="1"/>
</dbReference>
<dbReference type="OMA" id="WQAGINT"/>
<comment type="caution">
    <text evidence="2">The sequence shown here is derived from an EMBL/GenBank/DDBJ whole genome shotgun (WGS) entry which is preliminary data.</text>
</comment>
<name>K1WSD5_TRIAC</name>
<dbReference type="InterPro" id="IPR029063">
    <property type="entry name" value="SAM-dependent_MTases_sf"/>
</dbReference>
<accession>K1WSD5</accession>
<dbReference type="Proteomes" id="UP000006757">
    <property type="component" value="Unassembled WGS sequence"/>
</dbReference>
<evidence type="ECO:0000256" key="1">
    <source>
        <dbReference type="SAM" id="MobiDB-lite"/>
    </source>
</evidence>
<dbReference type="EMBL" id="AMBO01000240">
    <property type="protein sequence ID" value="EKD03899.1"/>
    <property type="molecule type" value="Genomic_DNA"/>
</dbReference>
<dbReference type="eggNOG" id="KOG4300">
    <property type="taxonomic scope" value="Eukaryota"/>
</dbReference>
<dbReference type="STRING" id="1220162.K1WSD5"/>
<evidence type="ECO:0008006" key="4">
    <source>
        <dbReference type="Google" id="ProtNLM"/>
    </source>
</evidence>
<evidence type="ECO:0000313" key="3">
    <source>
        <dbReference type="Proteomes" id="UP000006757"/>
    </source>
</evidence>
<sequence>MPNPLLVIAQPLILLAGAVIFFPITVAKLALAQDWGALTSLRAFQDAWFGNMWKVFAPRVREAHEGRIVPLLQGKVRAGIKVPTAKHAPVSGTVIEVGPGTGNWGPCFAESAAGGKVDRVYGVEPNPDLHPGLLASVKKAGLQGKYEVVPVGIEDLRKAGIPKGSIDSIVTLLCLCSIPEPERNIRELYEYLRPGGHWYVYEHVKTHGVMRLYQCEFGASKASEVSETSKGSGGELRKQAKIRESKRVRESARDGRSEEGLRLTQQGS</sequence>
<evidence type="ECO:0000313" key="2">
    <source>
        <dbReference type="EMBL" id="EKD03899.1"/>
    </source>
</evidence>
<protein>
    <recommendedName>
        <fullName evidence="4">Methyltransferase type 11 domain-containing protein</fullName>
    </recommendedName>
</protein>
<gene>
    <name evidence="2" type="ORF">A1Q2_01912</name>
</gene>
<dbReference type="SUPFAM" id="SSF53335">
    <property type="entry name" value="S-adenosyl-L-methionine-dependent methyltransferases"/>
    <property type="match status" value="1"/>
</dbReference>
<dbReference type="InParanoid" id="K1WSD5"/>
<proteinExistence type="predicted"/>
<reference evidence="2 3" key="1">
    <citation type="journal article" date="2012" name="Eukaryot. Cell">
        <title>Genome sequence of the Trichosporon asahii environmental strain CBS 8904.</title>
        <authorList>
            <person name="Yang R.Y."/>
            <person name="Li H.T."/>
            <person name="Zhu H."/>
            <person name="Zhou G.P."/>
            <person name="Wang M."/>
            <person name="Wang L."/>
        </authorList>
    </citation>
    <scope>NUCLEOTIDE SEQUENCE [LARGE SCALE GENOMIC DNA]</scope>
    <source>
        <strain evidence="2 3">CBS 8904</strain>
    </source>
</reference>
<dbReference type="HOGENOM" id="CLU_037990_6_0_1"/>
<dbReference type="CDD" id="cd02440">
    <property type="entry name" value="AdoMet_MTases"/>
    <property type="match status" value="1"/>
</dbReference>
<dbReference type="Pfam" id="PF13489">
    <property type="entry name" value="Methyltransf_23"/>
    <property type="match status" value="1"/>
</dbReference>
<keyword evidence="3" id="KW-1185">Reference proteome</keyword>
<organism evidence="2 3">
    <name type="scientific">Trichosporon asahii var. asahii (strain CBS 8904)</name>
    <name type="common">Yeast</name>
    <dbReference type="NCBI Taxonomy" id="1220162"/>
    <lineage>
        <taxon>Eukaryota</taxon>
        <taxon>Fungi</taxon>
        <taxon>Dikarya</taxon>
        <taxon>Basidiomycota</taxon>
        <taxon>Agaricomycotina</taxon>
        <taxon>Tremellomycetes</taxon>
        <taxon>Trichosporonales</taxon>
        <taxon>Trichosporonaceae</taxon>
        <taxon>Trichosporon</taxon>
    </lineage>
</organism>
<dbReference type="InterPro" id="IPR052356">
    <property type="entry name" value="Thiol_S-MT"/>
</dbReference>
<dbReference type="PANTHER" id="PTHR45036:SF1">
    <property type="entry name" value="METHYLTRANSFERASE LIKE 7A"/>
    <property type="match status" value="1"/>
</dbReference>
<dbReference type="Gene3D" id="3.40.50.150">
    <property type="entry name" value="Vaccinia Virus protein VP39"/>
    <property type="match status" value="1"/>
</dbReference>
<feature type="compositionally biased region" description="Basic and acidic residues" evidence="1">
    <location>
        <begin position="235"/>
        <end position="261"/>
    </location>
</feature>